<dbReference type="InterPro" id="IPR036890">
    <property type="entry name" value="HATPase_C_sf"/>
</dbReference>
<dbReference type="Gene3D" id="3.30.565.10">
    <property type="entry name" value="Histidine kinase-like ATPase, C-terminal domain"/>
    <property type="match status" value="1"/>
</dbReference>
<feature type="transmembrane region" description="Helical" evidence="1">
    <location>
        <begin position="124"/>
        <end position="142"/>
    </location>
</feature>
<evidence type="ECO:0000256" key="1">
    <source>
        <dbReference type="SAM" id="Phobius"/>
    </source>
</evidence>
<dbReference type="CDD" id="cd16935">
    <property type="entry name" value="HATPase_AgrC-ComD-like"/>
    <property type="match status" value="1"/>
</dbReference>
<evidence type="ECO:0000259" key="2">
    <source>
        <dbReference type="Pfam" id="PF14501"/>
    </source>
</evidence>
<dbReference type="InterPro" id="IPR032834">
    <property type="entry name" value="NatK-like_C"/>
</dbReference>
<keyword evidence="3" id="KW-0418">Kinase</keyword>
<keyword evidence="3" id="KW-0808">Transferase</keyword>
<dbReference type="SUPFAM" id="SSF55874">
    <property type="entry name" value="ATPase domain of HSP90 chaperone/DNA topoisomerase II/histidine kinase"/>
    <property type="match status" value="1"/>
</dbReference>
<keyword evidence="4" id="KW-1185">Reference proteome</keyword>
<dbReference type="PANTHER" id="PTHR40448">
    <property type="entry name" value="TWO-COMPONENT SENSOR HISTIDINE KINASE"/>
    <property type="match status" value="1"/>
</dbReference>
<feature type="transmembrane region" description="Helical" evidence="1">
    <location>
        <begin position="39"/>
        <end position="57"/>
    </location>
</feature>
<organism evidence="3 4">
    <name type="scientific">Erysipelothrix inopinata</name>
    <dbReference type="NCBI Taxonomy" id="225084"/>
    <lineage>
        <taxon>Bacteria</taxon>
        <taxon>Bacillati</taxon>
        <taxon>Bacillota</taxon>
        <taxon>Erysipelotrichia</taxon>
        <taxon>Erysipelotrichales</taxon>
        <taxon>Erysipelotrichaceae</taxon>
        <taxon>Erysipelothrix</taxon>
    </lineage>
</organism>
<dbReference type="GO" id="GO:0042802">
    <property type="term" value="F:identical protein binding"/>
    <property type="evidence" value="ECO:0007669"/>
    <property type="project" value="TreeGrafter"/>
</dbReference>
<dbReference type="KEGG" id="eio:H9L01_01630"/>
<dbReference type="RefSeq" id="WP_187534208.1">
    <property type="nucleotide sequence ID" value="NZ_CBCSHU010000001.1"/>
</dbReference>
<accession>A0A7G9RZR5</accession>
<keyword evidence="1" id="KW-0812">Transmembrane</keyword>
<gene>
    <name evidence="3" type="ORF">H9L01_01630</name>
</gene>
<dbReference type="PANTHER" id="PTHR40448:SF1">
    <property type="entry name" value="TWO-COMPONENT SENSOR HISTIDINE KINASE"/>
    <property type="match status" value="1"/>
</dbReference>
<feature type="transmembrane region" description="Helical" evidence="1">
    <location>
        <begin position="96"/>
        <end position="118"/>
    </location>
</feature>
<feature type="transmembrane region" description="Helical" evidence="1">
    <location>
        <begin position="191"/>
        <end position="211"/>
    </location>
</feature>
<dbReference type="Proteomes" id="UP000515928">
    <property type="component" value="Chromosome"/>
</dbReference>
<keyword evidence="1" id="KW-0472">Membrane</keyword>
<dbReference type="EMBL" id="CP060715">
    <property type="protein sequence ID" value="QNN61090.1"/>
    <property type="molecule type" value="Genomic_DNA"/>
</dbReference>
<dbReference type="Pfam" id="PF14501">
    <property type="entry name" value="HATPase_c_5"/>
    <property type="match status" value="1"/>
</dbReference>
<reference evidence="3 4" key="1">
    <citation type="submission" date="2020-08" db="EMBL/GenBank/DDBJ databases">
        <title>Genome sequence of Erysipelothrix inopinata DSM 15511T.</title>
        <authorList>
            <person name="Hyun D.-W."/>
            <person name="Bae J.-W."/>
        </authorList>
    </citation>
    <scope>NUCLEOTIDE SEQUENCE [LARGE SCALE GENOMIC DNA]</scope>
    <source>
        <strain evidence="3 4">DSM 15511</strain>
    </source>
</reference>
<name>A0A7G9RZR5_9FIRM</name>
<evidence type="ECO:0000313" key="3">
    <source>
        <dbReference type="EMBL" id="QNN61090.1"/>
    </source>
</evidence>
<keyword evidence="1" id="KW-1133">Transmembrane helix</keyword>
<evidence type="ECO:0000313" key="4">
    <source>
        <dbReference type="Proteomes" id="UP000515928"/>
    </source>
</evidence>
<feature type="transmembrane region" description="Helical" evidence="1">
    <location>
        <begin position="63"/>
        <end position="84"/>
    </location>
</feature>
<protein>
    <submittedName>
        <fullName evidence="3">Sensor histidine kinase</fullName>
    </submittedName>
</protein>
<feature type="domain" description="Sensor histidine kinase NatK-like C-terminal" evidence="2">
    <location>
        <begin position="337"/>
        <end position="438"/>
    </location>
</feature>
<feature type="transmembrane region" description="Helical" evidence="1">
    <location>
        <begin position="162"/>
        <end position="179"/>
    </location>
</feature>
<dbReference type="GO" id="GO:0016301">
    <property type="term" value="F:kinase activity"/>
    <property type="evidence" value="ECO:0007669"/>
    <property type="project" value="UniProtKB-KW"/>
</dbReference>
<proteinExistence type="predicted"/>
<sequence>MQTGLYCTMLVIYALYIYSMSSDYENLLETRKYAHKLKYALILVNILAWYLSIKYMGPISRVGATYLIILINCIIIYRSSWIYYLYISSLYFTMMYAFRGFFAGLYAVINDVTIIGTLTRSSHYYLFNIMGILVAFLFIRVLRRTFGNRNNMTILFKNKHQMKYLVVYQVLIISYLMFINDGRSLEITFKWFSYLYLFTSAVSIALLYLSLKNVIQMSAQAENERVSTQIMSGLQTKLEFYRSYEEKNEALKKFKHDYIKMIRTVRHLLDTQEYERLEKYLEDMGGALHLSSPEIVQYSNNTLLEAILHDNAERAQSFDIDFNALVSIPDNFALSDMDIVRIFANLIDNAIRACSMYDGERILRITGRKVDSWFRIEVTNTYDGKVAYNESRLKTTKKESEHGYGIVIVEEVVESLGGMMNINPHFQENKFQTAIMIPIVKPNKKLSGTES</sequence>
<dbReference type="AlphaFoldDB" id="A0A7G9RZR5"/>